<feature type="region of interest" description="Disordered" evidence="1">
    <location>
        <begin position="89"/>
        <end position="109"/>
    </location>
</feature>
<accession>A0AAD3HNK5</accession>
<name>A0AAD3HNK5_9CHLO</name>
<feature type="non-terminal residue" evidence="2">
    <location>
        <position position="1"/>
    </location>
</feature>
<organism evidence="2 3">
    <name type="scientific">Astrephomene gubernaculifera</name>
    <dbReference type="NCBI Taxonomy" id="47775"/>
    <lineage>
        <taxon>Eukaryota</taxon>
        <taxon>Viridiplantae</taxon>
        <taxon>Chlorophyta</taxon>
        <taxon>core chlorophytes</taxon>
        <taxon>Chlorophyceae</taxon>
        <taxon>CS clade</taxon>
        <taxon>Chlamydomonadales</taxon>
        <taxon>Astrephomenaceae</taxon>
        <taxon>Astrephomene</taxon>
    </lineage>
</organism>
<evidence type="ECO:0000313" key="2">
    <source>
        <dbReference type="EMBL" id="GFR47317.1"/>
    </source>
</evidence>
<feature type="compositionally biased region" description="Acidic residues" evidence="1">
    <location>
        <begin position="35"/>
        <end position="45"/>
    </location>
</feature>
<feature type="non-terminal residue" evidence="2">
    <location>
        <position position="109"/>
    </location>
</feature>
<dbReference type="EMBL" id="BMAR01000017">
    <property type="protein sequence ID" value="GFR47317.1"/>
    <property type="molecule type" value="Genomic_DNA"/>
</dbReference>
<comment type="caution">
    <text evidence="2">The sequence shown here is derived from an EMBL/GenBank/DDBJ whole genome shotgun (WGS) entry which is preliminary data.</text>
</comment>
<evidence type="ECO:0000256" key="1">
    <source>
        <dbReference type="SAM" id="MobiDB-lite"/>
    </source>
</evidence>
<reference evidence="2 3" key="1">
    <citation type="journal article" date="2021" name="Sci. Rep.">
        <title>Genome sequencing of the multicellular alga Astrephomene provides insights into convergent evolution of germ-soma differentiation.</title>
        <authorList>
            <person name="Yamashita S."/>
            <person name="Yamamoto K."/>
            <person name="Matsuzaki R."/>
            <person name="Suzuki S."/>
            <person name="Yamaguchi H."/>
            <person name="Hirooka S."/>
            <person name="Minakuchi Y."/>
            <person name="Miyagishima S."/>
            <person name="Kawachi M."/>
            <person name="Toyoda A."/>
            <person name="Nozaki H."/>
        </authorList>
    </citation>
    <scope>NUCLEOTIDE SEQUENCE [LARGE SCALE GENOMIC DNA]</scope>
    <source>
        <strain evidence="2 3">NIES-4017</strain>
    </source>
</reference>
<protein>
    <submittedName>
        <fullName evidence="2">Uncharacterized protein</fullName>
    </submittedName>
</protein>
<sequence>RGAMSDFQAFYDSYDYYDDDDGDEGYYDEGAYYDEEEDEEDEDDPWVAGAARQQRDAESQTLLERDVMEASRGLAALRRELRAVMWPGADTAGGNHVGPPPPPHPGAHR</sequence>
<dbReference type="Proteomes" id="UP001054857">
    <property type="component" value="Unassembled WGS sequence"/>
</dbReference>
<feature type="region of interest" description="Disordered" evidence="1">
    <location>
        <begin position="35"/>
        <end position="61"/>
    </location>
</feature>
<evidence type="ECO:0000313" key="3">
    <source>
        <dbReference type="Proteomes" id="UP001054857"/>
    </source>
</evidence>
<keyword evidence="3" id="KW-1185">Reference proteome</keyword>
<feature type="compositionally biased region" description="Pro residues" evidence="1">
    <location>
        <begin position="98"/>
        <end position="109"/>
    </location>
</feature>
<proteinExistence type="predicted"/>
<gene>
    <name evidence="2" type="ORF">Agub_g9005</name>
</gene>
<dbReference type="AlphaFoldDB" id="A0AAD3HNK5"/>